<proteinExistence type="predicted"/>
<protein>
    <submittedName>
        <fullName evidence="1">Uncharacterized protein</fullName>
    </submittedName>
</protein>
<reference evidence="2" key="1">
    <citation type="journal article" date="2011" name="Nat. Biotechnol.">
        <title>The genomic sequence of the Chinese hamster ovary (CHO)-K1 cell line.</title>
        <authorList>
            <person name="Xu X."/>
            <person name="Nagarajan H."/>
            <person name="Lewis N.E."/>
            <person name="Pan S."/>
            <person name="Cai Z."/>
            <person name="Liu X."/>
            <person name="Chen W."/>
            <person name="Xie M."/>
            <person name="Wang W."/>
            <person name="Hammond S."/>
            <person name="Andersen M.R."/>
            <person name="Neff N."/>
            <person name="Passarelli B."/>
            <person name="Koh W."/>
            <person name="Fan H.C."/>
            <person name="Wang J."/>
            <person name="Gui Y."/>
            <person name="Lee K.H."/>
            <person name="Betenbaugh M.J."/>
            <person name="Quake S.R."/>
            <person name="Famili I."/>
            <person name="Palsson B.O."/>
            <person name="Wang J."/>
        </authorList>
    </citation>
    <scope>NUCLEOTIDE SEQUENCE [LARGE SCALE GENOMIC DNA]</scope>
    <source>
        <strain evidence="2">CHO K1 cell line</strain>
    </source>
</reference>
<evidence type="ECO:0000313" key="1">
    <source>
        <dbReference type="EMBL" id="EGV93339.1"/>
    </source>
</evidence>
<evidence type="ECO:0000313" key="2">
    <source>
        <dbReference type="Proteomes" id="UP000001075"/>
    </source>
</evidence>
<dbReference type="InParanoid" id="G3GWF1"/>
<dbReference type="AlphaFoldDB" id="G3GWF1"/>
<organism evidence="1 2">
    <name type="scientific">Cricetulus griseus</name>
    <name type="common">Chinese hamster</name>
    <name type="synonym">Cricetulus barabensis griseus</name>
    <dbReference type="NCBI Taxonomy" id="10029"/>
    <lineage>
        <taxon>Eukaryota</taxon>
        <taxon>Metazoa</taxon>
        <taxon>Chordata</taxon>
        <taxon>Craniata</taxon>
        <taxon>Vertebrata</taxon>
        <taxon>Euteleostomi</taxon>
        <taxon>Mammalia</taxon>
        <taxon>Eutheria</taxon>
        <taxon>Euarchontoglires</taxon>
        <taxon>Glires</taxon>
        <taxon>Rodentia</taxon>
        <taxon>Myomorpha</taxon>
        <taxon>Muroidea</taxon>
        <taxon>Cricetidae</taxon>
        <taxon>Cricetinae</taxon>
        <taxon>Cricetulus</taxon>
    </lineage>
</organism>
<gene>
    <name evidence="1" type="ORF">I79_002072</name>
</gene>
<dbReference type="Proteomes" id="UP000001075">
    <property type="component" value="Unassembled WGS sequence"/>
</dbReference>
<name>G3GWF1_CRIGR</name>
<sequence length="72" mass="8198">MATLTAATAMALEPSAQSPETLKVPFIHWTISLQSTSWLNHKISFHRLNPMCPIRDQRQQEQNCHTLVLILT</sequence>
<dbReference type="EMBL" id="JH000051">
    <property type="protein sequence ID" value="EGV93339.1"/>
    <property type="molecule type" value="Genomic_DNA"/>
</dbReference>
<accession>G3GWF1</accession>